<feature type="domain" description="Thiaminase-2/PQQC" evidence="1">
    <location>
        <begin position="10"/>
        <end position="215"/>
    </location>
</feature>
<dbReference type="RefSeq" id="WP_272985100.1">
    <property type="nucleotide sequence ID" value="NZ_DSFH01000032.1"/>
</dbReference>
<evidence type="ECO:0000259" key="1">
    <source>
        <dbReference type="Pfam" id="PF03070"/>
    </source>
</evidence>
<evidence type="ECO:0000313" key="2">
    <source>
        <dbReference type="EMBL" id="HEW63799.1"/>
    </source>
</evidence>
<dbReference type="PANTHER" id="PTHR43198:SF2">
    <property type="entry name" value="SI:CH1073-67J19.1-RELATED"/>
    <property type="match status" value="1"/>
</dbReference>
<dbReference type="CDD" id="cd19365">
    <property type="entry name" value="TenA_C-like"/>
    <property type="match status" value="1"/>
</dbReference>
<dbReference type="InterPro" id="IPR050967">
    <property type="entry name" value="Thiamine_Salvage_TenA"/>
</dbReference>
<reference evidence="3 4" key="1">
    <citation type="submission" date="2018-01" db="EMBL/GenBank/DDBJ databases">
        <title>Metagenomic assembled genomes from two thermal pools in the Uzon Caldera, Kamchatka, Russia.</title>
        <authorList>
            <person name="Wilkins L."/>
            <person name="Ettinger C."/>
        </authorList>
    </citation>
    <scope>NUCLEOTIDE SEQUENCE [LARGE SCALE GENOMIC DNA]</scope>
    <source>
        <strain evidence="3">ZAV-06</strain>
    </source>
</reference>
<dbReference type="InterPro" id="IPR004305">
    <property type="entry name" value="Thiaminase-2/PQQC"/>
</dbReference>
<accession>A0A2J6N5T7</accession>
<protein>
    <submittedName>
        <fullName evidence="3">Thiaminase II</fullName>
    </submittedName>
</protein>
<dbReference type="Gene3D" id="1.20.910.10">
    <property type="entry name" value="Heme oxygenase-like"/>
    <property type="match status" value="1"/>
</dbReference>
<comment type="caution">
    <text evidence="3">The sequence shown here is derived from an EMBL/GenBank/DDBJ whole genome shotgun (WGS) entry which is preliminary data.</text>
</comment>
<proteinExistence type="predicted"/>
<reference evidence="2" key="2">
    <citation type="journal article" date="2020" name="mSystems">
        <title>Genome- and Community-Level Interaction Insights into Carbon Utilization and Element Cycling Functions of Hydrothermarchaeota in Hydrothermal Sediment.</title>
        <authorList>
            <person name="Zhou Z."/>
            <person name="Liu Y."/>
            <person name="Xu W."/>
            <person name="Pan J."/>
            <person name="Luo Z.H."/>
            <person name="Li M."/>
        </authorList>
    </citation>
    <scope>NUCLEOTIDE SEQUENCE [LARGE SCALE GENOMIC DNA]</scope>
    <source>
        <strain evidence="2">SpSt-1261</strain>
    </source>
</reference>
<dbReference type="AlphaFoldDB" id="A0A2J6N5T7"/>
<name>A0A2J6N5T7_9CREN</name>
<dbReference type="EMBL" id="DSFH01000032">
    <property type="protein sequence ID" value="HEW63799.1"/>
    <property type="molecule type" value="Genomic_DNA"/>
</dbReference>
<dbReference type="GO" id="GO:0005829">
    <property type="term" value="C:cytosol"/>
    <property type="evidence" value="ECO:0007669"/>
    <property type="project" value="TreeGrafter"/>
</dbReference>
<dbReference type="Proteomes" id="UP000886076">
    <property type="component" value="Unassembled WGS sequence"/>
</dbReference>
<dbReference type="InterPro" id="IPR016084">
    <property type="entry name" value="Haem_Oase-like_multi-hlx"/>
</dbReference>
<organism evidence="3 4">
    <name type="scientific">Fervidicoccus fontis</name>
    <dbReference type="NCBI Taxonomy" id="683846"/>
    <lineage>
        <taxon>Archaea</taxon>
        <taxon>Thermoproteota</taxon>
        <taxon>Thermoprotei</taxon>
        <taxon>Fervidicoccales</taxon>
        <taxon>Fervidicoccaceae</taxon>
        <taxon>Fervidicoccus</taxon>
    </lineage>
</organism>
<gene>
    <name evidence="3" type="ORF">C0188_03260</name>
    <name evidence="2" type="ORF">ENO39_01895</name>
</gene>
<dbReference type="EMBL" id="PNIM01000015">
    <property type="protein sequence ID" value="PMB75423.1"/>
    <property type="molecule type" value="Genomic_DNA"/>
</dbReference>
<sequence>MTVLNMLFDSIEDIFKAILNHPFLKELSEGSLNEEVFREYIIQDYIYLTNYSKALSLLSSKMPKDEWQKTFIEDAIGVYEVEKAMQESFFSFWNIDRKKLEEVRPNQVTLAYSNHLISTIVLEDYPIGISSVLPCYWIYLEVGKKLAEESSPNPLYKKWIETYSINIKYENIVNRILKIAEETFSELDEKALKKVKRTFRLSTIYEYMFFDAVYKRNDFPFEF</sequence>
<dbReference type="PANTHER" id="PTHR43198">
    <property type="entry name" value="BIFUNCTIONAL TH2 PROTEIN"/>
    <property type="match status" value="1"/>
</dbReference>
<evidence type="ECO:0000313" key="3">
    <source>
        <dbReference type="EMBL" id="PMB75423.1"/>
    </source>
</evidence>
<dbReference type="Pfam" id="PF03070">
    <property type="entry name" value="TENA_THI-4"/>
    <property type="match status" value="1"/>
</dbReference>
<evidence type="ECO:0000313" key="4">
    <source>
        <dbReference type="Proteomes" id="UP000237153"/>
    </source>
</evidence>
<dbReference type="Proteomes" id="UP000237153">
    <property type="component" value="Unassembled WGS sequence"/>
</dbReference>
<dbReference type="SUPFAM" id="SSF48613">
    <property type="entry name" value="Heme oxygenase-like"/>
    <property type="match status" value="1"/>
</dbReference>